<evidence type="ECO:0000256" key="16">
    <source>
        <dbReference type="SAM" id="MobiDB-lite"/>
    </source>
</evidence>
<protein>
    <recommendedName>
        <fullName evidence="12">trypsin</fullName>
        <ecNumber evidence="12">3.4.21.4</ecNumber>
    </recommendedName>
</protein>
<dbReference type="Gene3D" id="3.10.250.10">
    <property type="entry name" value="SRCR-like domain"/>
    <property type="match status" value="1"/>
</dbReference>
<dbReference type="GO" id="GO:0002376">
    <property type="term" value="P:immune system process"/>
    <property type="evidence" value="ECO:0007669"/>
    <property type="project" value="UniProtKB-KW"/>
</dbReference>
<keyword evidence="9 14" id="KW-1015">Disulfide bond</keyword>
<feature type="region of interest" description="Disordered" evidence="16">
    <location>
        <begin position="323"/>
        <end position="447"/>
    </location>
</feature>
<evidence type="ECO:0000256" key="2">
    <source>
        <dbReference type="ARBA" id="ARBA00022525"/>
    </source>
</evidence>
<dbReference type="InterPro" id="IPR033116">
    <property type="entry name" value="TRYPSIN_SER"/>
</dbReference>
<dbReference type="PROSITE" id="PS01209">
    <property type="entry name" value="LDLRA_1"/>
    <property type="match status" value="1"/>
</dbReference>
<dbReference type="Gene3D" id="3.30.60.30">
    <property type="match status" value="1"/>
</dbReference>
<dbReference type="SMART" id="SM00020">
    <property type="entry name" value="Tryp_SPc"/>
    <property type="match status" value="1"/>
</dbReference>
<dbReference type="SUPFAM" id="SSF100895">
    <property type="entry name" value="Kazal-type serine protease inhibitors"/>
    <property type="match status" value="1"/>
</dbReference>
<keyword evidence="22" id="KW-1185">Reference proteome</keyword>
<evidence type="ECO:0000259" key="19">
    <source>
        <dbReference type="PROSITE" id="PS50287"/>
    </source>
</evidence>
<dbReference type="InterPro" id="IPR001190">
    <property type="entry name" value="SRCR"/>
</dbReference>
<dbReference type="Pfam" id="PF00057">
    <property type="entry name" value="Ldl_recept_a"/>
    <property type="match status" value="1"/>
</dbReference>
<feature type="region of interest" description="Disordered" evidence="16">
    <location>
        <begin position="18"/>
        <end position="55"/>
    </location>
</feature>
<feature type="domain" description="Peptidase S1" evidence="18">
    <location>
        <begin position="493"/>
        <end position="726"/>
    </location>
</feature>
<evidence type="ECO:0000256" key="1">
    <source>
        <dbReference type="ARBA" id="ARBA00004239"/>
    </source>
</evidence>
<feature type="signal peptide" evidence="17">
    <location>
        <begin position="1"/>
        <end position="19"/>
    </location>
</feature>
<dbReference type="InterPro" id="IPR001254">
    <property type="entry name" value="Trypsin_dom"/>
</dbReference>
<evidence type="ECO:0000256" key="10">
    <source>
        <dbReference type="ARBA" id="ARBA00023180"/>
    </source>
</evidence>
<evidence type="ECO:0000256" key="8">
    <source>
        <dbReference type="ARBA" id="ARBA00022859"/>
    </source>
</evidence>
<evidence type="ECO:0000256" key="7">
    <source>
        <dbReference type="ARBA" id="ARBA00022825"/>
    </source>
</evidence>
<evidence type="ECO:0000256" key="11">
    <source>
        <dbReference type="ARBA" id="ARBA00036320"/>
    </source>
</evidence>
<feature type="disulfide bond" evidence="13">
    <location>
        <begin position="275"/>
        <end position="290"/>
    </location>
</feature>
<dbReference type="Ensembl" id="ENSAMXT00000044529.1">
    <property type="protein sequence ID" value="ENSAMXP00000031105.1"/>
    <property type="gene ID" value="ENSAMXG00000016365.2"/>
</dbReference>
<organism evidence="21 22">
    <name type="scientific">Astyanax mexicanus</name>
    <name type="common">Blind cave fish</name>
    <name type="synonym">Astyanax fasciatus mexicanus</name>
    <dbReference type="NCBI Taxonomy" id="7994"/>
    <lineage>
        <taxon>Eukaryota</taxon>
        <taxon>Metazoa</taxon>
        <taxon>Chordata</taxon>
        <taxon>Craniata</taxon>
        <taxon>Vertebrata</taxon>
        <taxon>Euteleostomi</taxon>
        <taxon>Actinopterygii</taxon>
        <taxon>Neopterygii</taxon>
        <taxon>Teleostei</taxon>
        <taxon>Ostariophysi</taxon>
        <taxon>Characiformes</taxon>
        <taxon>Characoidei</taxon>
        <taxon>Acestrorhamphidae</taxon>
        <taxon>Acestrorhamphinae</taxon>
        <taxon>Astyanax</taxon>
    </lineage>
</organism>
<dbReference type="SMART" id="SM00057">
    <property type="entry name" value="FIMAC"/>
    <property type="match status" value="1"/>
</dbReference>
<dbReference type="PANTHER" id="PTHR24264:SF83">
    <property type="entry name" value="COMPLEMENT FACTOR I"/>
    <property type="match status" value="1"/>
</dbReference>
<dbReference type="Pfam" id="PF21287">
    <property type="entry name" value="Kazal_CFAI"/>
    <property type="match status" value="1"/>
</dbReference>
<dbReference type="Gene3D" id="4.10.400.10">
    <property type="entry name" value="Low-density Lipoprotein Receptor"/>
    <property type="match status" value="2"/>
</dbReference>
<dbReference type="InterPro" id="IPR018114">
    <property type="entry name" value="TRYPSIN_HIS"/>
</dbReference>
<keyword evidence="4 17" id="KW-0732">Signal</keyword>
<feature type="domain" description="Kazal-like" evidence="20">
    <location>
        <begin position="93"/>
        <end position="139"/>
    </location>
</feature>
<dbReference type="InterPro" id="IPR036058">
    <property type="entry name" value="Kazal_dom_sf"/>
</dbReference>
<dbReference type="InterPro" id="IPR002172">
    <property type="entry name" value="LDrepeatLR_classA_rpt"/>
</dbReference>
<dbReference type="InterPro" id="IPR048722">
    <property type="entry name" value="CFAI_FIMAC_N"/>
</dbReference>
<dbReference type="InterPro" id="IPR009003">
    <property type="entry name" value="Peptidase_S1_PA"/>
</dbReference>
<dbReference type="Bgee" id="ENSAMXG00000016365">
    <property type="expression patterns" value="Expressed in embryo and 4 other cell types or tissues"/>
</dbReference>
<keyword evidence="2" id="KW-0964">Secreted</keyword>
<dbReference type="GO" id="GO:0005615">
    <property type="term" value="C:extracellular space"/>
    <property type="evidence" value="ECO:0007669"/>
    <property type="project" value="TreeGrafter"/>
</dbReference>
<dbReference type="PANTHER" id="PTHR24264">
    <property type="entry name" value="TRYPSIN-RELATED"/>
    <property type="match status" value="1"/>
</dbReference>
<dbReference type="SMART" id="SM00192">
    <property type="entry name" value="LDLa"/>
    <property type="match status" value="2"/>
</dbReference>
<dbReference type="GO" id="GO:0004252">
    <property type="term" value="F:serine-type endopeptidase activity"/>
    <property type="evidence" value="ECO:0007669"/>
    <property type="project" value="UniProtKB-EC"/>
</dbReference>
<sequence>MRILLSLLLVLLLQQDGRAESPEEDAVPSGPVSKSGNKASASKSAPPAPVQQPSKIDPRDRLLQQCLEAKYTHLSCSKVFCPPWRRCISGHCQCKLPYQCPRVGDSACGLDKKSYLSYCHAQAVACRSNKAVFSHFGFNCKDAKGFEVQLHKLGDIEVVQVNTEIGKALVCADKTWNIAAANVACRHKTEYPRGAAATKKLKIDEIKNISLGLSQCMNVRCTGSELSLAECTLYKPRSVGNSEIAAVKCYTALEGQKCTDFTCVNSKCIQWKHICDGIDHCGDNSDEMCCKSCEKSFHCKSGVCIPYYALEDGIRDCLGGEDEVPGVKSSKSKSSAEEPPEKGTPAEEKPEEESPAEETPATGTPAEEKPEEGTPAVVKPEKGCPAEVKPAKESPAEVKPAKGSSAEVKPEKEPERDFAPEVKPEKESPAEVKPTEGSPAEVKPEKGTFLSNPKEAIQLSRDFTESQLKCGIPNMEYVYRPEDNKKQKRRKRVVGGEEALPTQIQWQVAVQEDGSINCGGVYLGGCWVLTAAHCVRPKPQHFKIKFSLWKKHTKQQTSDIVPVKNIIIHEHYNSRTYQNDIALVQLEELNTEKECINPNPAVRSVCVPWSTLQFLPGDTCTISGWGRNKEGRSATVLKWANVSIIGDCKKYYKERLFDGMECAGDLAGSVDSCQGDSGGPLVCTDASGLSYVWGIVSWGEKCGEANYPGVYTKVAYFFEWIRFHTGWPAVTKYNH</sequence>
<evidence type="ECO:0000259" key="20">
    <source>
        <dbReference type="PROSITE" id="PS51465"/>
    </source>
</evidence>
<dbReference type="InParanoid" id="A0A3B1INS9"/>
<feature type="compositionally biased region" description="Low complexity" evidence="16">
    <location>
        <begin position="32"/>
        <end position="55"/>
    </location>
</feature>
<evidence type="ECO:0000256" key="15">
    <source>
        <dbReference type="RuleBase" id="RU363034"/>
    </source>
</evidence>
<feature type="disulfide bond" evidence="13">
    <location>
        <begin position="263"/>
        <end position="281"/>
    </location>
</feature>
<evidence type="ECO:0000256" key="9">
    <source>
        <dbReference type="ARBA" id="ARBA00023157"/>
    </source>
</evidence>
<evidence type="ECO:0000256" key="6">
    <source>
        <dbReference type="ARBA" id="ARBA00022801"/>
    </source>
</evidence>
<dbReference type="Proteomes" id="UP000018467">
    <property type="component" value="Unassembled WGS sequence"/>
</dbReference>
<evidence type="ECO:0000256" key="12">
    <source>
        <dbReference type="ARBA" id="ARBA00038868"/>
    </source>
</evidence>
<feature type="chain" id="PRO_5017300202" description="trypsin" evidence="17">
    <location>
        <begin position="20"/>
        <end position="735"/>
    </location>
</feature>
<evidence type="ECO:0000256" key="3">
    <source>
        <dbReference type="ARBA" id="ARBA00022670"/>
    </source>
</evidence>
<keyword evidence="3 15" id="KW-0645">Protease</keyword>
<dbReference type="Pfam" id="PF00089">
    <property type="entry name" value="Trypsin"/>
    <property type="match status" value="1"/>
</dbReference>
<evidence type="ECO:0000256" key="5">
    <source>
        <dbReference type="ARBA" id="ARBA00022737"/>
    </source>
</evidence>
<dbReference type="AlphaFoldDB" id="A0A3B1INS9"/>
<dbReference type="Pfam" id="PF21286">
    <property type="entry name" value="CFAI_FIMAC_N"/>
    <property type="match status" value="1"/>
</dbReference>
<comment type="catalytic activity">
    <reaction evidence="11">
        <text>Preferential cleavage: Arg-|-Xaa, Lys-|-Xaa.</text>
        <dbReference type="EC" id="3.4.21.4"/>
    </reaction>
</comment>
<keyword evidence="7 15" id="KW-0720">Serine protease</keyword>
<dbReference type="EC" id="3.4.21.4" evidence="12"/>
<evidence type="ECO:0000313" key="22">
    <source>
        <dbReference type="Proteomes" id="UP000018467"/>
    </source>
</evidence>
<feature type="disulfide bond" evidence="14">
    <location>
        <begin position="221"/>
        <end position="231"/>
    </location>
</feature>
<dbReference type="PRINTS" id="PR00722">
    <property type="entry name" value="CHYMOTRYPSIN"/>
</dbReference>
<dbReference type="InterPro" id="IPR043504">
    <property type="entry name" value="Peptidase_S1_PA_chymotrypsin"/>
</dbReference>
<dbReference type="InterPro" id="IPR050127">
    <property type="entry name" value="Serine_Proteases_S1"/>
</dbReference>
<keyword evidence="10" id="KW-0325">Glycoprotein</keyword>
<keyword evidence="8" id="KW-0391">Immunity</keyword>
<dbReference type="CDD" id="cd00112">
    <property type="entry name" value="LDLa"/>
    <property type="match status" value="2"/>
</dbReference>
<evidence type="ECO:0000313" key="21">
    <source>
        <dbReference type="Ensembl" id="ENSAMXP00000031105.1"/>
    </source>
</evidence>
<dbReference type="SUPFAM" id="SSF50494">
    <property type="entry name" value="Trypsin-like serine proteases"/>
    <property type="match status" value="1"/>
</dbReference>
<evidence type="ECO:0000256" key="14">
    <source>
        <dbReference type="PROSITE-ProRule" id="PRU00196"/>
    </source>
</evidence>
<dbReference type="CDD" id="cd00190">
    <property type="entry name" value="Tryp_SPc"/>
    <property type="match status" value="1"/>
</dbReference>
<keyword evidence="6 15" id="KW-0378">Hydrolase</keyword>
<dbReference type="PROSITE" id="PS51465">
    <property type="entry name" value="KAZAL_2"/>
    <property type="match status" value="1"/>
</dbReference>
<reference evidence="22" key="2">
    <citation type="journal article" date="2014" name="Nat. Commun.">
        <title>The cavefish genome reveals candidate genes for eye loss.</title>
        <authorList>
            <person name="McGaugh S.E."/>
            <person name="Gross J.B."/>
            <person name="Aken B."/>
            <person name="Blin M."/>
            <person name="Borowsky R."/>
            <person name="Chalopin D."/>
            <person name="Hinaux H."/>
            <person name="Jeffery W.R."/>
            <person name="Keene A."/>
            <person name="Ma L."/>
            <person name="Minx P."/>
            <person name="Murphy D."/>
            <person name="O'Quin K.E."/>
            <person name="Retaux S."/>
            <person name="Rohner N."/>
            <person name="Searle S.M."/>
            <person name="Stahl B.A."/>
            <person name="Tabin C."/>
            <person name="Volff J.N."/>
            <person name="Yoshizawa M."/>
            <person name="Warren W.C."/>
        </authorList>
    </citation>
    <scope>NUCLEOTIDE SEQUENCE [LARGE SCALE GENOMIC DNA]</scope>
    <source>
        <strain evidence="22">female</strain>
    </source>
</reference>
<dbReference type="GO" id="GO:0016020">
    <property type="term" value="C:membrane"/>
    <property type="evidence" value="ECO:0007669"/>
    <property type="project" value="InterPro"/>
</dbReference>
<dbReference type="PROSITE" id="PS50068">
    <property type="entry name" value="LDLRA_2"/>
    <property type="match status" value="1"/>
</dbReference>
<accession>A0A3B1INS9</accession>
<dbReference type="InterPro" id="IPR048719">
    <property type="entry name" value="CFAI_KAZAL"/>
</dbReference>
<feature type="compositionally biased region" description="Basic and acidic residues" evidence="16">
    <location>
        <begin position="379"/>
        <end position="400"/>
    </location>
</feature>
<dbReference type="InterPro" id="IPR002350">
    <property type="entry name" value="Kazal_dom"/>
</dbReference>
<feature type="domain" description="SRCR" evidence="19">
    <location>
        <begin position="154"/>
        <end position="250"/>
    </location>
</feature>
<dbReference type="InterPro" id="IPR036055">
    <property type="entry name" value="LDL_receptor-like_sf"/>
</dbReference>
<name>A0A3B1INS9_ASTMX</name>
<dbReference type="SUPFAM" id="SSF56487">
    <property type="entry name" value="SRCR-like"/>
    <property type="match status" value="1"/>
</dbReference>
<dbReference type="PROSITE" id="PS50240">
    <property type="entry name" value="TRYPSIN_DOM"/>
    <property type="match status" value="1"/>
</dbReference>
<feature type="compositionally biased region" description="Basic and acidic residues" evidence="16">
    <location>
        <begin position="334"/>
        <end position="348"/>
    </location>
</feature>
<dbReference type="STRING" id="7994.ENSAMXP00000031105"/>
<dbReference type="Gene3D" id="2.40.10.10">
    <property type="entry name" value="Trypsin-like serine proteases"/>
    <property type="match status" value="1"/>
</dbReference>
<feature type="compositionally biased region" description="Basic and acidic residues" evidence="16">
    <location>
        <begin position="408"/>
        <end position="434"/>
    </location>
</feature>
<dbReference type="InterPro" id="IPR003884">
    <property type="entry name" value="FacI_MAC"/>
</dbReference>
<dbReference type="GO" id="GO:0006508">
    <property type="term" value="P:proteolysis"/>
    <property type="evidence" value="ECO:0007669"/>
    <property type="project" value="UniProtKB-KW"/>
</dbReference>
<evidence type="ECO:0000256" key="17">
    <source>
        <dbReference type="SAM" id="SignalP"/>
    </source>
</evidence>
<evidence type="ECO:0000256" key="4">
    <source>
        <dbReference type="ARBA" id="ARBA00022729"/>
    </source>
</evidence>
<dbReference type="PROSITE" id="PS00134">
    <property type="entry name" value="TRYPSIN_HIS"/>
    <property type="match status" value="1"/>
</dbReference>
<dbReference type="PROSITE" id="PS50287">
    <property type="entry name" value="SRCR_2"/>
    <property type="match status" value="1"/>
</dbReference>
<dbReference type="GeneTree" id="ENSGT00930000151042"/>
<proteinExistence type="predicted"/>
<dbReference type="FunFam" id="2.40.10.10:FF:000120">
    <property type="entry name" value="Putative serine protease"/>
    <property type="match status" value="1"/>
</dbReference>
<dbReference type="SMART" id="SM00202">
    <property type="entry name" value="SR"/>
    <property type="match status" value="1"/>
</dbReference>
<comment type="caution">
    <text evidence="14">Lacks conserved residue(s) required for the propagation of feature annotation.</text>
</comment>
<dbReference type="InterPro" id="IPR023415">
    <property type="entry name" value="LDLR_class-A_CS"/>
</dbReference>
<dbReference type="SUPFAM" id="SSF57424">
    <property type="entry name" value="LDL receptor-like module"/>
    <property type="match status" value="2"/>
</dbReference>
<reference evidence="22" key="1">
    <citation type="submission" date="2013-03" db="EMBL/GenBank/DDBJ databases">
        <authorList>
            <person name="Jeffery W."/>
            <person name="Warren W."/>
            <person name="Wilson R.K."/>
        </authorList>
    </citation>
    <scope>NUCLEOTIDE SEQUENCE</scope>
    <source>
        <strain evidence="22">female</strain>
    </source>
</reference>
<comment type="subcellular location">
    <subcellularLocation>
        <location evidence="1">Secreted</location>
        <location evidence="1">Extracellular space</location>
    </subcellularLocation>
</comment>
<evidence type="ECO:0000256" key="13">
    <source>
        <dbReference type="PROSITE-ProRule" id="PRU00124"/>
    </source>
</evidence>
<dbReference type="InterPro" id="IPR036772">
    <property type="entry name" value="SRCR-like_dom_sf"/>
</dbReference>
<keyword evidence="5" id="KW-0677">Repeat</keyword>
<dbReference type="InterPro" id="IPR001314">
    <property type="entry name" value="Peptidase_S1A"/>
</dbReference>
<dbReference type="PROSITE" id="PS00135">
    <property type="entry name" value="TRYPSIN_SER"/>
    <property type="match status" value="1"/>
</dbReference>
<reference evidence="21" key="3">
    <citation type="submission" date="2025-08" db="UniProtKB">
        <authorList>
            <consortium name="Ensembl"/>
        </authorList>
    </citation>
    <scope>IDENTIFICATION</scope>
</reference>
<reference evidence="21" key="4">
    <citation type="submission" date="2025-09" db="UniProtKB">
        <authorList>
            <consortium name="Ensembl"/>
        </authorList>
    </citation>
    <scope>IDENTIFICATION</scope>
</reference>
<evidence type="ECO:0000259" key="18">
    <source>
        <dbReference type="PROSITE" id="PS50240"/>
    </source>
</evidence>